<evidence type="ECO:0000313" key="2">
    <source>
        <dbReference type="Ensembl" id="ENSHHUP00000055501.1"/>
    </source>
</evidence>
<feature type="compositionally biased region" description="Acidic residues" evidence="1">
    <location>
        <begin position="181"/>
        <end position="193"/>
    </location>
</feature>
<feature type="region of interest" description="Disordered" evidence="1">
    <location>
        <begin position="1"/>
        <end position="236"/>
    </location>
</feature>
<dbReference type="STRING" id="62062.ENSHHUP00000055501"/>
<feature type="compositionally biased region" description="Basic and acidic residues" evidence="1">
    <location>
        <begin position="94"/>
        <end position="103"/>
    </location>
</feature>
<dbReference type="AlphaFoldDB" id="A0A4W5NTE8"/>
<name>A0A4W5NTE8_9TELE</name>
<feature type="region of interest" description="Disordered" evidence="1">
    <location>
        <begin position="256"/>
        <end position="319"/>
    </location>
</feature>
<dbReference type="Proteomes" id="UP000314982">
    <property type="component" value="Unassembled WGS sequence"/>
</dbReference>
<reference evidence="2" key="3">
    <citation type="submission" date="2025-09" db="UniProtKB">
        <authorList>
            <consortium name="Ensembl"/>
        </authorList>
    </citation>
    <scope>IDENTIFICATION</scope>
</reference>
<feature type="compositionally biased region" description="Acidic residues" evidence="1">
    <location>
        <begin position="220"/>
        <end position="230"/>
    </location>
</feature>
<feature type="compositionally biased region" description="Acidic residues" evidence="1">
    <location>
        <begin position="293"/>
        <end position="305"/>
    </location>
</feature>
<feature type="region of interest" description="Disordered" evidence="1">
    <location>
        <begin position="439"/>
        <end position="461"/>
    </location>
</feature>
<reference evidence="3" key="1">
    <citation type="submission" date="2018-06" db="EMBL/GenBank/DDBJ databases">
        <title>Genome assembly of Danube salmon.</title>
        <authorList>
            <person name="Macqueen D.J."/>
            <person name="Gundappa M.K."/>
        </authorList>
    </citation>
    <scope>NUCLEOTIDE SEQUENCE [LARGE SCALE GENOMIC DNA]</scope>
</reference>
<feature type="compositionally biased region" description="Acidic residues" evidence="1">
    <location>
        <begin position="257"/>
        <end position="268"/>
    </location>
</feature>
<feature type="compositionally biased region" description="Acidic residues" evidence="1">
    <location>
        <begin position="153"/>
        <end position="174"/>
    </location>
</feature>
<accession>A0A4W5NTE8</accession>
<reference evidence="2" key="2">
    <citation type="submission" date="2025-08" db="UniProtKB">
        <authorList>
            <consortium name="Ensembl"/>
        </authorList>
    </citation>
    <scope>IDENTIFICATION</scope>
</reference>
<keyword evidence="3" id="KW-1185">Reference proteome</keyword>
<sequence length="481" mass="52420">MTQEGQGHPQTEPPTPPDSQGETPAYPAEKPATDQGLEGEGLEVEGIEGTNEKEGGESVTVQREVHREREGEESGKGEGTEVGERVEQVMQGEGEVHEERESMAETSDEEDGVGDERIDAGDGQPDGELEREEERGEREEEVEKEGDNMNTEATEESEPACEPSCEEEEGEEELPPPPPPEDQEEDQDQDQDLPDPPQSLDIVRLDNGIGPENGIKGHEDEDDEDDEDEREGGGLVEVIHEHLDTFSSTFECSVELADTEVEEEEEEEGQGRENQDSFSSVFERIVEHVVTIEGEEEEDEEDGEGEREKSGMDNKDGFSSTFERIVESALLRGGTCYSSLDSLDVLSLTDETDSCVSFEAPLTPLIQQRSFLQSPEPLELELATVMEQEGSEAGPEAQRGEPEAGESAAGRGLGSGGSPLRTTITGTRSEFVLNQPGRWAIPNGFHMNTQGGAEGSGAIPNSMRCYRLSESLLPARQPLAE</sequence>
<evidence type="ECO:0000256" key="1">
    <source>
        <dbReference type="SAM" id="MobiDB-lite"/>
    </source>
</evidence>
<evidence type="ECO:0000313" key="3">
    <source>
        <dbReference type="Proteomes" id="UP000314982"/>
    </source>
</evidence>
<dbReference type="GeneTree" id="ENSGT01120000277876"/>
<proteinExistence type="predicted"/>
<organism evidence="2 3">
    <name type="scientific">Hucho hucho</name>
    <name type="common">huchen</name>
    <dbReference type="NCBI Taxonomy" id="62062"/>
    <lineage>
        <taxon>Eukaryota</taxon>
        <taxon>Metazoa</taxon>
        <taxon>Chordata</taxon>
        <taxon>Craniata</taxon>
        <taxon>Vertebrata</taxon>
        <taxon>Euteleostomi</taxon>
        <taxon>Actinopterygii</taxon>
        <taxon>Neopterygii</taxon>
        <taxon>Teleostei</taxon>
        <taxon>Protacanthopterygii</taxon>
        <taxon>Salmoniformes</taxon>
        <taxon>Salmonidae</taxon>
        <taxon>Salmoninae</taxon>
        <taxon>Hucho</taxon>
    </lineage>
</organism>
<feature type="region of interest" description="Disordered" evidence="1">
    <location>
        <begin position="387"/>
        <end position="427"/>
    </location>
</feature>
<dbReference type="Ensembl" id="ENSHHUT00000057427.1">
    <property type="protein sequence ID" value="ENSHHUP00000055501.1"/>
    <property type="gene ID" value="ENSHHUG00000033187.1"/>
</dbReference>
<feature type="compositionally biased region" description="Basic and acidic residues" evidence="1">
    <location>
        <begin position="306"/>
        <end position="316"/>
    </location>
</feature>
<protein>
    <submittedName>
        <fullName evidence="2">Uncharacterized protein</fullName>
    </submittedName>
</protein>
<feature type="compositionally biased region" description="Basic and acidic residues" evidence="1">
    <location>
        <begin position="63"/>
        <end position="87"/>
    </location>
</feature>